<dbReference type="PANTHER" id="PTHR30146:SF153">
    <property type="entry name" value="LACTOSE OPERON REPRESSOR"/>
    <property type="match status" value="1"/>
</dbReference>
<reference evidence="6 7" key="1">
    <citation type="submission" date="2020-01" db="EMBL/GenBank/DDBJ databases">
        <title>Insect and environment-associated Actinomycetes.</title>
        <authorList>
            <person name="Currrie C."/>
            <person name="Chevrette M."/>
            <person name="Carlson C."/>
            <person name="Stubbendieck R."/>
            <person name="Wendt-Pienkowski E."/>
        </authorList>
    </citation>
    <scope>NUCLEOTIDE SEQUENCE [LARGE SCALE GENOMIC DNA]</scope>
    <source>
        <strain evidence="6 7">SID10258</strain>
    </source>
</reference>
<sequence length="313" mass="32116">MAHPTLEDVAARAGVSRALVSLVMRGSPKVAEPRRKAVLEAARELGYRPNMMARGLAAGRTGIVGVLLSDLHDPGCAAIHDGLADEAAHGDVRLLATTGRGRPARELAALNDLLDLRPDGVVLCGPRIAAADIERAAAGSPTAVVGRSLRSARVDCVTGDDTAAVEQAIAHLADLGHRGMACLDVGARPSPLHRACEAAGLAVATAPEELPRAATAVLALGDTTGTTALTALLRAGRHVPEDVSLIVHGTPPGAEAAQVTTIAPPPADLGRLAMQALLSRIKDGPSAKPQRLTVPPHLNTRATTAPAQGRVRR</sequence>
<evidence type="ECO:0000256" key="1">
    <source>
        <dbReference type="ARBA" id="ARBA00023015"/>
    </source>
</evidence>
<comment type="caution">
    <text evidence="6">The sequence shown here is derived from an EMBL/GenBank/DDBJ whole genome shotgun (WGS) entry which is preliminary data.</text>
</comment>
<dbReference type="SUPFAM" id="SSF53822">
    <property type="entry name" value="Periplasmic binding protein-like I"/>
    <property type="match status" value="1"/>
</dbReference>
<dbReference type="InterPro" id="IPR046335">
    <property type="entry name" value="LacI/GalR-like_sensor"/>
</dbReference>
<evidence type="ECO:0000256" key="2">
    <source>
        <dbReference type="ARBA" id="ARBA00023125"/>
    </source>
</evidence>
<dbReference type="GO" id="GO:0003700">
    <property type="term" value="F:DNA-binding transcription factor activity"/>
    <property type="evidence" value="ECO:0007669"/>
    <property type="project" value="TreeGrafter"/>
</dbReference>
<dbReference type="Pfam" id="PF13377">
    <property type="entry name" value="Peripla_BP_3"/>
    <property type="match status" value="1"/>
</dbReference>
<dbReference type="CDD" id="cd06267">
    <property type="entry name" value="PBP1_LacI_sugar_binding-like"/>
    <property type="match status" value="1"/>
</dbReference>
<feature type="domain" description="HTH lacI-type" evidence="5">
    <location>
        <begin position="4"/>
        <end position="58"/>
    </location>
</feature>
<evidence type="ECO:0000313" key="6">
    <source>
        <dbReference type="EMBL" id="NEA26696.1"/>
    </source>
</evidence>
<dbReference type="AlphaFoldDB" id="A0A6L9QNQ2"/>
<evidence type="ECO:0000256" key="4">
    <source>
        <dbReference type="SAM" id="MobiDB-lite"/>
    </source>
</evidence>
<gene>
    <name evidence="6" type="ORF">G3I70_29985</name>
</gene>
<dbReference type="Pfam" id="PF00356">
    <property type="entry name" value="LacI"/>
    <property type="match status" value="1"/>
</dbReference>
<dbReference type="Proteomes" id="UP000475532">
    <property type="component" value="Unassembled WGS sequence"/>
</dbReference>
<proteinExistence type="predicted"/>
<name>A0A6L9QNQ2_9ACTN</name>
<accession>A0A6L9QNQ2</accession>
<dbReference type="GO" id="GO:0000976">
    <property type="term" value="F:transcription cis-regulatory region binding"/>
    <property type="evidence" value="ECO:0007669"/>
    <property type="project" value="TreeGrafter"/>
</dbReference>
<dbReference type="EMBL" id="JAAGLI010000807">
    <property type="protein sequence ID" value="NEA26696.1"/>
    <property type="molecule type" value="Genomic_DNA"/>
</dbReference>
<dbReference type="PROSITE" id="PS50932">
    <property type="entry name" value="HTH_LACI_2"/>
    <property type="match status" value="1"/>
</dbReference>
<organism evidence="6 7">
    <name type="scientific">Actinomadura bangladeshensis</name>
    <dbReference type="NCBI Taxonomy" id="453573"/>
    <lineage>
        <taxon>Bacteria</taxon>
        <taxon>Bacillati</taxon>
        <taxon>Actinomycetota</taxon>
        <taxon>Actinomycetes</taxon>
        <taxon>Streptosporangiales</taxon>
        <taxon>Thermomonosporaceae</taxon>
        <taxon>Actinomadura</taxon>
    </lineage>
</organism>
<dbReference type="CDD" id="cd01392">
    <property type="entry name" value="HTH_LacI"/>
    <property type="match status" value="1"/>
</dbReference>
<dbReference type="SUPFAM" id="SSF47413">
    <property type="entry name" value="lambda repressor-like DNA-binding domains"/>
    <property type="match status" value="1"/>
</dbReference>
<dbReference type="Gene3D" id="1.10.260.40">
    <property type="entry name" value="lambda repressor-like DNA-binding domains"/>
    <property type="match status" value="1"/>
</dbReference>
<dbReference type="Gene3D" id="3.40.50.2300">
    <property type="match status" value="2"/>
</dbReference>
<keyword evidence="2" id="KW-0238">DNA-binding</keyword>
<evidence type="ECO:0000313" key="7">
    <source>
        <dbReference type="Proteomes" id="UP000475532"/>
    </source>
</evidence>
<dbReference type="RefSeq" id="WP_163060761.1">
    <property type="nucleotide sequence ID" value="NZ_JAAGLI010000807.1"/>
</dbReference>
<dbReference type="InterPro" id="IPR028082">
    <property type="entry name" value="Peripla_BP_I"/>
</dbReference>
<protein>
    <submittedName>
        <fullName evidence="6">LacI family transcriptional regulator</fullName>
    </submittedName>
</protein>
<dbReference type="PANTHER" id="PTHR30146">
    <property type="entry name" value="LACI-RELATED TRANSCRIPTIONAL REPRESSOR"/>
    <property type="match status" value="1"/>
</dbReference>
<keyword evidence="3" id="KW-0804">Transcription</keyword>
<evidence type="ECO:0000256" key="3">
    <source>
        <dbReference type="ARBA" id="ARBA00023163"/>
    </source>
</evidence>
<dbReference type="SMART" id="SM00354">
    <property type="entry name" value="HTH_LACI"/>
    <property type="match status" value="1"/>
</dbReference>
<keyword evidence="1" id="KW-0805">Transcription regulation</keyword>
<dbReference type="InterPro" id="IPR010982">
    <property type="entry name" value="Lambda_DNA-bd_dom_sf"/>
</dbReference>
<feature type="region of interest" description="Disordered" evidence="4">
    <location>
        <begin position="284"/>
        <end position="313"/>
    </location>
</feature>
<evidence type="ECO:0000259" key="5">
    <source>
        <dbReference type="PROSITE" id="PS50932"/>
    </source>
</evidence>
<dbReference type="InterPro" id="IPR000843">
    <property type="entry name" value="HTH_LacI"/>
</dbReference>